<dbReference type="PANTHER" id="PTHR31944">
    <property type="entry name" value="HEME-RESPONSIVE ZINC FINGER TRANSCRIPTION FACTOR HAP1"/>
    <property type="match status" value="1"/>
</dbReference>
<evidence type="ECO:0000313" key="7">
    <source>
        <dbReference type="EMBL" id="PKX88602.1"/>
    </source>
</evidence>
<comment type="caution">
    <text evidence="7">The sequence shown here is derived from an EMBL/GenBank/DDBJ whole genome shotgun (WGS) entry which is preliminary data.</text>
</comment>
<evidence type="ECO:0000313" key="8">
    <source>
        <dbReference type="Proteomes" id="UP000234474"/>
    </source>
</evidence>
<evidence type="ECO:0000256" key="3">
    <source>
        <dbReference type="ARBA" id="ARBA00023015"/>
    </source>
</evidence>
<sequence>MILRSAIQASLDLWMLLRISFKKFDTEPPCNINDDDELKPMTELQRYPKDTFTATSVQLALIELLPVRLRIVQLLNSLHSEISYDQQRGPHQPALPLDAALARLMATAGGLFREGIRCATSAISLKLLAHVETQHLNGTLHRTRQYRDFLKQAVRDHIPQSEERIWLALSS</sequence>
<dbReference type="RefSeq" id="XP_024677197.1">
    <property type="nucleotide sequence ID" value="XM_024825977.1"/>
</dbReference>
<dbReference type="AlphaFoldDB" id="A0A2I1BTC3"/>
<dbReference type="InterPro" id="IPR051430">
    <property type="entry name" value="Fungal_TF_Env_Response"/>
</dbReference>
<evidence type="ECO:0000256" key="6">
    <source>
        <dbReference type="ARBA" id="ARBA00023242"/>
    </source>
</evidence>
<proteinExistence type="predicted"/>
<reference evidence="8" key="1">
    <citation type="journal article" date="2018" name="Proc. Natl. Acad. Sci. U.S.A.">
        <title>Linking secondary metabolites to gene clusters through genome sequencing of six diverse Aspergillus species.</title>
        <authorList>
            <person name="Kaerboelling I."/>
            <person name="Vesth T.C."/>
            <person name="Frisvad J.C."/>
            <person name="Nybo J.L."/>
            <person name="Theobald S."/>
            <person name="Kuo A."/>
            <person name="Bowyer P."/>
            <person name="Matsuda Y."/>
            <person name="Mondo S."/>
            <person name="Lyhne E.K."/>
            <person name="Kogle M.E."/>
            <person name="Clum A."/>
            <person name="Lipzen A."/>
            <person name="Salamov A."/>
            <person name="Ngan C.Y."/>
            <person name="Daum C."/>
            <person name="Chiniquy J."/>
            <person name="Barry K."/>
            <person name="LaButti K."/>
            <person name="Haridas S."/>
            <person name="Simmons B.A."/>
            <person name="Magnuson J.K."/>
            <person name="Mortensen U.H."/>
            <person name="Larsen T.O."/>
            <person name="Grigoriev I.V."/>
            <person name="Baker S.E."/>
            <person name="Andersen M.R."/>
        </authorList>
    </citation>
    <scope>NUCLEOTIDE SEQUENCE [LARGE SCALE GENOMIC DNA]</scope>
    <source>
        <strain evidence="8">IBT 16806</strain>
    </source>
</reference>
<dbReference type="EMBL" id="MSZS01000013">
    <property type="protein sequence ID" value="PKX88602.1"/>
    <property type="molecule type" value="Genomic_DNA"/>
</dbReference>
<evidence type="ECO:0000256" key="5">
    <source>
        <dbReference type="ARBA" id="ARBA00023163"/>
    </source>
</evidence>
<dbReference type="GO" id="GO:0005634">
    <property type="term" value="C:nucleus"/>
    <property type="evidence" value="ECO:0007669"/>
    <property type="project" value="TreeGrafter"/>
</dbReference>
<keyword evidence="1" id="KW-0479">Metal-binding</keyword>
<evidence type="ECO:0000256" key="1">
    <source>
        <dbReference type="ARBA" id="ARBA00022723"/>
    </source>
</evidence>
<dbReference type="OrthoDB" id="4337792at2759"/>
<keyword evidence="6" id="KW-0539">Nucleus</keyword>
<evidence type="ECO:0000256" key="4">
    <source>
        <dbReference type="ARBA" id="ARBA00023125"/>
    </source>
</evidence>
<dbReference type="Proteomes" id="UP000234474">
    <property type="component" value="Unassembled WGS sequence"/>
</dbReference>
<organism evidence="7 8">
    <name type="scientific">Aspergillus novofumigatus (strain IBT 16806)</name>
    <dbReference type="NCBI Taxonomy" id="1392255"/>
    <lineage>
        <taxon>Eukaryota</taxon>
        <taxon>Fungi</taxon>
        <taxon>Dikarya</taxon>
        <taxon>Ascomycota</taxon>
        <taxon>Pezizomycotina</taxon>
        <taxon>Eurotiomycetes</taxon>
        <taxon>Eurotiomycetidae</taxon>
        <taxon>Eurotiales</taxon>
        <taxon>Aspergillaceae</taxon>
        <taxon>Aspergillus</taxon>
        <taxon>Aspergillus subgen. Fumigati</taxon>
    </lineage>
</organism>
<gene>
    <name evidence="7" type="ORF">P174DRAFT_436111</name>
</gene>
<keyword evidence="3" id="KW-0805">Transcription regulation</keyword>
<accession>A0A2I1BTC3</accession>
<dbReference type="PANTHER" id="PTHR31944:SF131">
    <property type="entry name" value="HEME-RESPONSIVE ZINC FINGER TRANSCRIPTION FACTOR HAP1"/>
    <property type="match status" value="1"/>
</dbReference>
<dbReference type="VEuPathDB" id="FungiDB:P174DRAFT_436111"/>
<dbReference type="GO" id="GO:0001228">
    <property type="term" value="F:DNA-binding transcription activator activity, RNA polymerase II-specific"/>
    <property type="evidence" value="ECO:0007669"/>
    <property type="project" value="TreeGrafter"/>
</dbReference>
<keyword evidence="8" id="KW-1185">Reference proteome</keyword>
<name>A0A2I1BTC3_ASPN1</name>
<protein>
    <submittedName>
        <fullName evidence="7">Uncharacterized protein</fullName>
    </submittedName>
</protein>
<evidence type="ECO:0000256" key="2">
    <source>
        <dbReference type="ARBA" id="ARBA00022833"/>
    </source>
</evidence>
<keyword evidence="2" id="KW-0862">Zinc</keyword>
<keyword evidence="4" id="KW-0238">DNA-binding</keyword>
<keyword evidence="5" id="KW-0804">Transcription</keyword>
<dbReference type="GO" id="GO:0046872">
    <property type="term" value="F:metal ion binding"/>
    <property type="evidence" value="ECO:0007669"/>
    <property type="project" value="UniProtKB-KW"/>
</dbReference>
<dbReference type="GeneID" id="36533302"/>
<dbReference type="GO" id="GO:0000978">
    <property type="term" value="F:RNA polymerase II cis-regulatory region sequence-specific DNA binding"/>
    <property type="evidence" value="ECO:0007669"/>
    <property type="project" value="TreeGrafter"/>
</dbReference>